<dbReference type="AlphaFoldDB" id="A0A6B2M1F8"/>
<accession>A0A6B2M1F8</accession>
<dbReference type="RefSeq" id="WP_163963861.1">
    <property type="nucleotide sequence ID" value="NZ_JAAGNX010000002.1"/>
</dbReference>
<gene>
    <name evidence="4" type="ORF">G0Q06_06960</name>
</gene>
<evidence type="ECO:0000256" key="2">
    <source>
        <dbReference type="ARBA" id="ARBA00023002"/>
    </source>
</evidence>
<dbReference type="EMBL" id="JAAGNX010000002">
    <property type="protein sequence ID" value="NDV62182.1"/>
    <property type="molecule type" value="Genomic_DNA"/>
</dbReference>
<keyword evidence="1" id="KW-0479">Metal-binding</keyword>
<dbReference type="PANTHER" id="PTHR30004:SF6">
    <property type="entry name" value="D-THREONATE 4-PHOSPHATE DEHYDROGENASE"/>
    <property type="match status" value="1"/>
</dbReference>
<evidence type="ECO:0000256" key="3">
    <source>
        <dbReference type="ARBA" id="ARBA00023027"/>
    </source>
</evidence>
<dbReference type="GO" id="GO:0016491">
    <property type="term" value="F:oxidoreductase activity"/>
    <property type="evidence" value="ECO:0007669"/>
    <property type="project" value="UniProtKB-KW"/>
</dbReference>
<dbReference type="Gene3D" id="3.40.718.10">
    <property type="entry name" value="Isopropylmalate Dehydrogenase"/>
    <property type="match status" value="2"/>
</dbReference>
<organism evidence="4 5">
    <name type="scientific">Oceanipulchritudo coccoides</name>
    <dbReference type="NCBI Taxonomy" id="2706888"/>
    <lineage>
        <taxon>Bacteria</taxon>
        <taxon>Pseudomonadati</taxon>
        <taxon>Verrucomicrobiota</taxon>
        <taxon>Opitutia</taxon>
        <taxon>Puniceicoccales</taxon>
        <taxon>Oceanipulchritudinaceae</taxon>
        <taxon>Oceanipulchritudo</taxon>
    </lineage>
</organism>
<dbReference type="Pfam" id="PF04166">
    <property type="entry name" value="PdxA"/>
    <property type="match status" value="1"/>
</dbReference>
<dbReference type="PANTHER" id="PTHR30004">
    <property type="entry name" value="4-HYDROXYTHREONINE-4-PHOSPHATE DEHYDROGENASE"/>
    <property type="match status" value="1"/>
</dbReference>
<evidence type="ECO:0000256" key="1">
    <source>
        <dbReference type="ARBA" id="ARBA00022723"/>
    </source>
</evidence>
<comment type="caution">
    <text evidence="4">The sequence shown here is derived from an EMBL/GenBank/DDBJ whole genome shotgun (WGS) entry which is preliminary data.</text>
</comment>
<keyword evidence="2" id="KW-0560">Oxidoreductase</keyword>
<keyword evidence="3" id="KW-0520">NAD</keyword>
<dbReference type="GO" id="GO:0046872">
    <property type="term" value="F:metal ion binding"/>
    <property type="evidence" value="ECO:0007669"/>
    <property type="project" value="UniProtKB-KW"/>
</dbReference>
<dbReference type="InterPro" id="IPR005255">
    <property type="entry name" value="PdxA_fam"/>
</dbReference>
<evidence type="ECO:0000313" key="5">
    <source>
        <dbReference type="Proteomes" id="UP000478417"/>
    </source>
</evidence>
<evidence type="ECO:0000313" key="4">
    <source>
        <dbReference type="EMBL" id="NDV62182.1"/>
    </source>
</evidence>
<proteinExistence type="predicted"/>
<protein>
    <submittedName>
        <fullName evidence="4">4-hydroxythreonine-4-phosphate dehydrogenase</fullName>
    </submittedName>
</protein>
<name>A0A6B2M1F8_9BACT</name>
<sequence length="307" mass="32907">MSARPPIALTCGDPSGIGPEIIAKWLSENPDWAPLVCPVGPEAWLESLGIPGLQTPGKKGLFAPGTPTREGAKVAWDALQLAATGCLEGRFSAVVTGPVGKEQLQAIGYPFPGQTEFFADAWGGVPSMAFAGKELKVVLATWHESLASIPGRLKKEPDLLDRAVIHAVEWAQREGIKEPRIAVCGLNPHAGEGGMLGLEERDLLNPRLEIMRRLYPGVTACLPADTVFHRMREQEFDVAVALYHDQGLIPVKTLEFHTAVNVTLGLKFVRTSPDHGTAFAIAGKGIARTGSFAHAVELAARYAQVRS</sequence>
<keyword evidence="5" id="KW-1185">Reference proteome</keyword>
<dbReference type="Proteomes" id="UP000478417">
    <property type="component" value="Unassembled WGS sequence"/>
</dbReference>
<dbReference type="SUPFAM" id="SSF53659">
    <property type="entry name" value="Isocitrate/Isopropylmalate dehydrogenase-like"/>
    <property type="match status" value="1"/>
</dbReference>
<dbReference type="GO" id="GO:0051287">
    <property type="term" value="F:NAD binding"/>
    <property type="evidence" value="ECO:0007669"/>
    <property type="project" value="InterPro"/>
</dbReference>
<reference evidence="4 5" key="1">
    <citation type="submission" date="2020-02" db="EMBL/GenBank/DDBJ databases">
        <title>Albibacoteraceae fam. nov., the first described family within the subdivision 4 Verrucomicrobia.</title>
        <authorList>
            <person name="Xi F."/>
        </authorList>
    </citation>
    <scope>NUCLEOTIDE SEQUENCE [LARGE SCALE GENOMIC DNA]</scope>
    <source>
        <strain evidence="4 5">CK1056</strain>
    </source>
</reference>